<dbReference type="KEGG" id="foc:127750521"/>
<proteinExistence type="predicted"/>
<reference evidence="3" key="1">
    <citation type="submission" date="2025-08" db="UniProtKB">
        <authorList>
            <consortium name="RefSeq"/>
        </authorList>
    </citation>
    <scope>IDENTIFICATION</scope>
</reference>
<gene>
    <name evidence="3" type="primary">LOC127750521</name>
</gene>
<dbReference type="Proteomes" id="UP000504606">
    <property type="component" value="Unplaced"/>
</dbReference>
<evidence type="ECO:0000313" key="3">
    <source>
        <dbReference type="RefSeq" id="XP_052128348.1"/>
    </source>
</evidence>
<evidence type="ECO:0000313" key="2">
    <source>
        <dbReference type="Proteomes" id="UP000504606"/>
    </source>
</evidence>
<evidence type="ECO:0000256" key="1">
    <source>
        <dbReference type="SAM" id="MobiDB-lite"/>
    </source>
</evidence>
<feature type="compositionally biased region" description="Polar residues" evidence="1">
    <location>
        <begin position="151"/>
        <end position="172"/>
    </location>
</feature>
<dbReference type="GeneID" id="127750521"/>
<sequence>MSSVRARKLLAAGLVAAGAQTTQNRSNDDAPAESPLPFNAPSPDPAFRALFTNNKRKTTNEQDLTRNVRRRLDLGSGPGNKCVASKAAAKPVEDTPSSTVAGPLREQNHGPTTAKADSRVSSSIAGKNNLPGIENVSVSTVQSRFHKKYDSPTNKSSSATTSRNTGNIYFLS</sequence>
<name>A0A9C6X3A2_FRAOC</name>
<organism evidence="2 3">
    <name type="scientific">Frankliniella occidentalis</name>
    <name type="common">Western flower thrips</name>
    <name type="synonym">Euthrips occidentalis</name>
    <dbReference type="NCBI Taxonomy" id="133901"/>
    <lineage>
        <taxon>Eukaryota</taxon>
        <taxon>Metazoa</taxon>
        <taxon>Ecdysozoa</taxon>
        <taxon>Arthropoda</taxon>
        <taxon>Hexapoda</taxon>
        <taxon>Insecta</taxon>
        <taxon>Pterygota</taxon>
        <taxon>Neoptera</taxon>
        <taxon>Paraneoptera</taxon>
        <taxon>Thysanoptera</taxon>
        <taxon>Terebrantia</taxon>
        <taxon>Thripoidea</taxon>
        <taxon>Thripidae</taxon>
        <taxon>Frankliniella</taxon>
    </lineage>
</organism>
<keyword evidence="2" id="KW-1185">Reference proteome</keyword>
<dbReference type="RefSeq" id="XP_052128348.1">
    <property type="nucleotide sequence ID" value="XM_052272388.1"/>
</dbReference>
<feature type="compositionally biased region" description="Basic and acidic residues" evidence="1">
    <location>
        <begin position="58"/>
        <end position="73"/>
    </location>
</feature>
<dbReference type="AlphaFoldDB" id="A0A9C6X3A2"/>
<feature type="region of interest" description="Disordered" evidence="1">
    <location>
        <begin position="144"/>
        <end position="172"/>
    </location>
</feature>
<accession>A0A9C6X3A2</accession>
<feature type="region of interest" description="Disordered" evidence="1">
    <location>
        <begin position="15"/>
        <end position="132"/>
    </location>
</feature>
<protein>
    <submittedName>
        <fullName evidence="3">Uncharacterized protein LOC127750521</fullName>
    </submittedName>
</protein>